<gene>
    <name evidence="3" type="ORF">CMQ_5036</name>
</gene>
<protein>
    <submittedName>
        <fullName evidence="3">37S ribosomal protein rsm22</fullName>
    </submittedName>
</protein>
<dbReference type="eggNOG" id="ENOG502S2HP">
    <property type="taxonomic scope" value="Eukaryota"/>
</dbReference>
<dbReference type="EMBL" id="GL629787">
    <property type="protein sequence ID" value="EFX01965.1"/>
    <property type="molecule type" value="Genomic_DNA"/>
</dbReference>
<name>F0XKC2_GROCL</name>
<dbReference type="GeneID" id="25978314"/>
<reference evidence="3 4" key="1">
    <citation type="journal article" date="2011" name="Proc. Natl. Acad. Sci. U.S.A.">
        <title>Genome and transcriptome analyses of the mountain pine beetle-fungal symbiont Grosmannia clavigera, a lodgepole pine pathogen.</title>
        <authorList>
            <person name="DiGuistini S."/>
            <person name="Wang Y."/>
            <person name="Liao N.Y."/>
            <person name="Taylor G."/>
            <person name="Tanguay P."/>
            <person name="Feau N."/>
            <person name="Henrissat B."/>
            <person name="Chan S.K."/>
            <person name="Hesse-Orce U."/>
            <person name="Alamouti S.M."/>
            <person name="Tsui C.K.M."/>
            <person name="Docking R.T."/>
            <person name="Levasseur A."/>
            <person name="Haridas S."/>
            <person name="Robertson G."/>
            <person name="Birol I."/>
            <person name="Holt R.A."/>
            <person name="Marra M.A."/>
            <person name="Hamelin R.C."/>
            <person name="Hirst M."/>
            <person name="Jones S.J.M."/>
            <person name="Bohlmann J."/>
            <person name="Breuil C."/>
        </authorList>
    </citation>
    <scope>NUCLEOTIDE SEQUENCE [LARGE SCALE GENOMIC DNA]</scope>
    <source>
        <strain evidence="4">kw1407 / UAMH 11150</strain>
    </source>
</reference>
<dbReference type="Pfam" id="PF10259">
    <property type="entry name" value="Rogdi_lz"/>
    <property type="match status" value="1"/>
</dbReference>
<feature type="region of interest" description="Disordered" evidence="2">
    <location>
        <begin position="264"/>
        <end position="289"/>
    </location>
</feature>
<evidence type="ECO:0000313" key="4">
    <source>
        <dbReference type="Proteomes" id="UP000007796"/>
    </source>
</evidence>
<keyword evidence="3" id="KW-0689">Ribosomal protein</keyword>
<dbReference type="PANTHER" id="PTHR13618">
    <property type="entry name" value="LEUCINE ZIPPER CONTAINING TRANSCRIPTION FACTOR LZF1"/>
    <property type="match status" value="1"/>
</dbReference>
<keyword evidence="1" id="KW-0175">Coiled coil</keyword>
<dbReference type="PANTHER" id="PTHR13618:SF1">
    <property type="entry name" value="PROTEIN ROGDI HOMOLOG"/>
    <property type="match status" value="1"/>
</dbReference>
<feature type="compositionally biased region" description="Basic and acidic residues" evidence="2">
    <location>
        <begin position="280"/>
        <end position="289"/>
    </location>
</feature>
<evidence type="ECO:0000256" key="1">
    <source>
        <dbReference type="SAM" id="Coils"/>
    </source>
</evidence>
<keyword evidence="4" id="KW-1185">Reference proteome</keyword>
<evidence type="ECO:0000313" key="3">
    <source>
        <dbReference type="EMBL" id="EFX01965.1"/>
    </source>
</evidence>
<dbReference type="OrthoDB" id="66510at2759"/>
<dbReference type="GO" id="GO:0005840">
    <property type="term" value="C:ribosome"/>
    <property type="evidence" value="ECO:0007669"/>
    <property type="project" value="UniProtKB-KW"/>
</dbReference>
<dbReference type="InParanoid" id="F0XKC2"/>
<dbReference type="HOGENOM" id="CLU_043442_0_0_1"/>
<keyword evidence="3" id="KW-0687">Ribonucleoprotein</keyword>
<organism evidence="4">
    <name type="scientific">Grosmannia clavigera (strain kw1407 / UAMH 11150)</name>
    <name type="common">Blue stain fungus</name>
    <name type="synonym">Graphiocladiella clavigera</name>
    <dbReference type="NCBI Taxonomy" id="655863"/>
    <lineage>
        <taxon>Eukaryota</taxon>
        <taxon>Fungi</taxon>
        <taxon>Dikarya</taxon>
        <taxon>Ascomycota</taxon>
        <taxon>Pezizomycotina</taxon>
        <taxon>Sordariomycetes</taxon>
        <taxon>Sordariomycetidae</taxon>
        <taxon>Ophiostomatales</taxon>
        <taxon>Ophiostomataceae</taxon>
        <taxon>Leptographium</taxon>
    </lineage>
</organism>
<dbReference type="GO" id="GO:0043291">
    <property type="term" value="C:RAVE complex"/>
    <property type="evidence" value="ECO:0007669"/>
    <property type="project" value="TreeGrafter"/>
</dbReference>
<dbReference type="InterPro" id="IPR028241">
    <property type="entry name" value="RAVE2/Rogdi"/>
</dbReference>
<accession>F0XKC2</accession>
<dbReference type="STRING" id="655863.F0XKC2"/>
<dbReference type="Proteomes" id="UP000007796">
    <property type="component" value="Unassembled WGS sequence"/>
</dbReference>
<evidence type="ECO:0000256" key="2">
    <source>
        <dbReference type="SAM" id="MobiDB-lite"/>
    </source>
</evidence>
<sequence>MSLEVWPHLPFAELQKELQATEKRELDWQLDELRETLTNLKQSLEDCYKLLGPDGNGNTLVVSTPRNEAVKGHITRLGTQIVRGSMHIRLRTLPHQTLTIDPRQPITIGPLAALHTLLTRSIDLLALTLAYSYPPPRSPPGEPGTLPLHGRNDTFISTQLRVLAQALTDALALLKGPAPTPGDPAWSTRSVSLSHFSPALPSAVSFYIGLQDSQLVLWLRAVEPVGVPLNFGMKFALALGTARRIEHDEADKVFTYSCEDGTAKGLHSPQPAGSATSDVDEPRPEGPAEVYVREKVRIESADPSLMSLSAKLGALNHALLLVRRNLAAVMGEELED</sequence>
<dbReference type="AlphaFoldDB" id="F0XKC2"/>
<feature type="coiled-coil region" evidence="1">
    <location>
        <begin position="23"/>
        <end position="50"/>
    </location>
</feature>
<dbReference type="RefSeq" id="XP_014171447.1">
    <property type="nucleotide sequence ID" value="XM_014315972.1"/>
</dbReference>
<proteinExistence type="predicted"/>